<sequence>MRTVQIISGRHPFEVTLLATSLACGIALLITDIRPPSVVIAMPVVVQATWQVGLVVVGVAGLLGVTWPGHVLTGLGIELGALVLLGTTTAMYSIAIIAISGRSALVAGSFIGAVTVASLWRSAQLMLDLRRLIEASQQDDIPVVPPLPEEGEKP</sequence>
<evidence type="ECO:0000313" key="2">
    <source>
        <dbReference type="EMBL" id="MFD1321688.1"/>
    </source>
</evidence>
<protein>
    <submittedName>
        <fullName evidence="2">Uncharacterized protein</fullName>
    </submittedName>
</protein>
<feature type="transmembrane region" description="Helical" evidence="1">
    <location>
        <begin position="79"/>
        <end position="99"/>
    </location>
</feature>
<reference evidence="3" key="1">
    <citation type="journal article" date="2019" name="Int. J. Syst. Evol. Microbiol.">
        <title>The Global Catalogue of Microorganisms (GCM) 10K type strain sequencing project: providing services to taxonomists for standard genome sequencing and annotation.</title>
        <authorList>
            <consortium name="The Broad Institute Genomics Platform"/>
            <consortium name="The Broad Institute Genome Sequencing Center for Infectious Disease"/>
            <person name="Wu L."/>
            <person name="Ma J."/>
        </authorList>
    </citation>
    <scope>NUCLEOTIDE SEQUENCE [LARGE SCALE GENOMIC DNA]</scope>
    <source>
        <strain evidence="3">JCM 31037</strain>
    </source>
</reference>
<feature type="transmembrane region" description="Helical" evidence="1">
    <location>
        <begin position="12"/>
        <end position="30"/>
    </location>
</feature>
<evidence type="ECO:0000313" key="3">
    <source>
        <dbReference type="Proteomes" id="UP001597260"/>
    </source>
</evidence>
<proteinExistence type="predicted"/>
<feature type="transmembrane region" description="Helical" evidence="1">
    <location>
        <begin position="105"/>
        <end position="123"/>
    </location>
</feature>
<keyword evidence="1" id="KW-0812">Transmembrane</keyword>
<keyword evidence="3" id="KW-1185">Reference proteome</keyword>
<accession>A0ABW3YD66</accession>
<organism evidence="2 3">
    <name type="scientific">Micromonospora sonneratiae</name>
    <dbReference type="NCBI Taxonomy" id="1184706"/>
    <lineage>
        <taxon>Bacteria</taxon>
        <taxon>Bacillati</taxon>
        <taxon>Actinomycetota</taxon>
        <taxon>Actinomycetes</taxon>
        <taxon>Micromonosporales</taxon>
        <taxon>Micromonosporaceae</taxon>
        <taxon>Micromonospora</taxon>
    </lineage>
</organism>
<evidence type="ECO:0000256" key="1">
    <source>
        <dbReference type="SAM" id="Phobius"/>
    </source>
</evidence>
<dbReference type="RefSeq" id="WP_377569908.1">
    <property type="nucleotide sequence ID" value="NZ_JBHTMP010000013.1"/>
</dbReference>
<keyword evidence="1" id="KW-1133">Transmembrane helix</keyword>
<keyword evidence="1" id="KW-0472">Membrane</keyword>
<name>A0ABW3YD66_9ACTN</name>
<comment type="caution">
    <text evidence="2">The sequence shown here is derived from an EMBL/GenBank/DDBJ whole genome shotgun (WGS) entry which is preliminary data.</text>
</comment>
<dbReference type="Proteomes" id="UP001597260">
    <property type="component" value="Unassembled WGS sequence"/>
</dbReference>
<dbReference type="EMBL" id="JBHTMP010000013">
    <property type="protein sequence ID" value="MFD1321688.1"/>
    <property type="molecule type" value="Genomic_DNA"/>
</dbReference>
<feature type="transmembrane region" description="Helical" evidence="1">
    <location>
        <begin position="50"/>
        <end position="67"/>
    </location>
</feature>
<gene>
    <name evidence="2" type="ORF">ACFQ4H_11375</name>
</gene>